<dbReference type="EMBL" id="JTHG01000066">
    <property type="protein sequence ID" value="KMO25063.1"/>
    <property type="molecule type" value="Genomic_DNA"/>
</dbReference>
<evidence type="ECO:0000313" key="2">
    <source>
        <dbReference type="Proteomes" id="UP000036471"/>
    </source>
</evidence>
<proteinExistence type="predicted"/>
<name>A0ABR5HES5_9HYPH</name>
<organism evidence="1 2">
    <name type="scientific">Methylobacterium indicum</name>
    <dbReference type="NCBI Taxonomy" id="1775910"/>
    <lineage>
        <taxon>Bacteria</taxon>
        <taxon>Pseudomonadati</taxon>
        <taxon>Pseudomonadota</taxon>
        <taxon>Alphaproteobacteria</taxon>
        <taxon>Hyphomicrobiales</taxon>
        <taxon>Methylobacteriaceae</taxon>
        <taxon>Methylobacterium</taxon>
    </lineage>
</organism>
<comment type="caution">
    <text evidence="1">The sequence shown here is derived from an EMBL/GenBank/DDBJ whole genome shotgun (WGS) entry which is preliminary data.</text>
</comment>
<dbReference type="Proteomes" id="UP000036471">
    <property type="component" value="Unassembled WGS sequence"/>
</dbReference>
<evidence type="ECO:0000313" key="1">
    <source>
        <dbReference type="EMBL" id="KMO25063.1"/>
    </source>
</evidence>
<accession>A0ABR5HES5</accession>
<reference evidence="1 2" key="1">
    <citation type="submission" date="2014-11" db="EMBL/GenBank/DDBJ databases">
        <title>Comparative genomics of Methylobacterium species.</title>
        <authorList>
            <person name="Chaudhry V."/>
            <person name="Patil P.B."/>
        </authorList>
    </citation>
    <scope>NUCLEOTIDE SEQUENCE [LARGE SCALE GENOMIC DNA]</scope>
    <source>
        <strain evidence="1 2">SE3.6</strain>
    </source>
</reference>
<protein>
    <submittedName>
        <fullName evidence="1">Uncharacterized protein</fullName>
    </submittedName>
</protein>
<keyword evidence="2" id="KW-1185">Reference proteome</keyword>
<gene>
    <name evidence="1" type="ORF">QR79_09565</name>
</gene>
<sequence length="89" mass="9463">MQVQYWLAQLDQHGNATLVDGAHSTEQGAHRALYLFQALGLGKGDSYAVARVELIKAVPDGRDVNHDAVGIINRARAAGIPVQGGDDGR</sequence>